<dbReference type="InterPro" id="IPR044855">
    <property type="entry name" value="CoA-Trfase_III_dom3_sf"/>
</dbReference>
<evidence type="ECO:0000256" key="1">
    <source>
        <dbReference type="ARBA" id="ARBA00022679"/>
    </source>
</evidence>
<protein>
    <recommendedName>
        <fullName evidence="5">CoA transferase</fullName>
    </recommendedName>
</protein>
<reference evidence="4" key="1">
    <citation type="journal article" date="2019" name="Int. J. Syst. Evol. Microbiol.">
        <title>The Global Catalogue of Microorganisms (GCM) 10K type strain sequencing project: providing services to taxonomists for standard genome sequencing and annotation.</title>
        <authorList>
            <consortium name="The Broad Institute Genomics Platform"/>
            <consortium name="The Broad Institute Genome Sequencing Center for Infectious Disease"/>
            <person name="Wu L."/>
            <person name="Ma J."/>
        </authorList>
    </citation>
    <scope>NUCLEOTIDE SEQUENCE [LARGE SCALE GENOMIC DNA]</scope>
    <source>
        <strain evidence="4">JCM 17939</strain>
    </source>
</reference>
<keyword evidence="1" id="KW-0808">Transferase</keyword>
<dbReference type="SUPFAM" id="SSF89796">
    <property type="entry name" value="CoA-transferase family III (CaiB/BaiF)"/>
    <property type="match status" value="2"/>
</dbReference>
<evidence type="ECO:0000313" key="3">
    <source>
        <dbReference type="EMBL" id="GAA4627806.1"/>
    </source>
</evidence>
<keyword evidence="4" id="KW-1185">Reference proteome</keyword>
<organism evidence="3 4">
    <name type="scientific">Actinoallomurus vinaceus</name>
    <dbReference type="NCBI Taxonomy" id="1080074"/>
    <lineage>
        <taxon>Bacteria</taxon>
        <taxon>Bacillati</taxon>
        <taxon>Actinomycetota</taxon>
        <taxon>Actinomycetes</taxon>
        <taxon>Streptosporangiales</taxon>
        <taxon>Thermomonosporaceae</taxon>
        <taxon>Actinoallomurus</taxon>
    </lineage>
</organism>
<gene>
    <name evidence="3" type="ORF">GCM10023196_041550</name>
</gene>
<dbReference type="InterPro" id="IPR023606">
    <property type="entry name" value="CoA-Trfase_III_dom_1_sf"/>
</dbReference>
<dbReference type="InterPro" id="IPR003673">
    <property type="entry name" value="CoA-Trfase_fam_III"/>
</dbReference>
<feature type="region of interest" description="Disordered" evidence="2">
    <location>
        <begin position="497"/>
        <end position="523"/>
    </location>
</feature>
<dbReference type="PANTHER" id="PTHR48207">
    <property type="entry name" value="SUCCINATE--HYDROXYMETHYLGLUTARATE COA-TRANSFERASE"/>
    <property type="match status" value="1"/>
</dbReference>
<sequence>MIRVLEIGDYAAPDAGRMLVGLGADVTIVEPSDGVAARRTDPVGFAHRAAGKSSVRPEDALALAPQCDVILDGTWGGPLTQVAADLVAAAGRGVVHVVLTPYGDDGPAAEWAATDLTVAAAGGMLALIGRPDRPPLRPYGDQANQLAGLNAAIATLIATRTGGGQRVIVSGQASVAASLEFGAITYIHTGRVPERTGSTHPMAPHTLFATADGLIAGGLGGSPRMWDATLAWLTENGTAGDLADERWQDPVYRVRHREEIFDRLAAIVGEMKRDQLFHEGQARRLPWAAVLRPEELTANAQLVERGFFVDVTTPWGPARDAGFAARVRGAAPPARLRVPEPGEHAASADTDRARDIAPLEAAAPATADPRTRTALPTEPTASVAAERVGDIAPSEPAAPATAEPRARTALSAQPGTSATAERTAVPTRPAASVAAERRAGTVTAAAERRARDAAPVEPRRGALEGIRVLDLTWVLAGPYATKTLADHGAEVIKIESRHRPDPTRFSPGFHLSRSDETDPDTSGYFNNVNRNKKSVTVNLRTQEGRDLALRLAAHCDIVVENFAAGVLDRLGLGYDRLRQVREDIIVVSMSGMGHTGPWRDYVSYADAVSALSGWTALTGEPGERPVGVVYGLADIIAGHHAALAALAALAVRDRTGTGQHVDMAQLETAAAHLGDAILRADHGETVEPLGNRHPRMAPHGVFPCLGDGTWVAVTVRTDEEFARLAAVAGLPDDPAWATVAGRKADESALEEHVAAWTRSRPAEAVAEILQGNGVPAYPVRDGRTLVEHDAALRAWDFYVPLTHPAAGTFLHEGLPARLTRTPGSVHTPAPRLGEHTADLLTDLLGLDETEQEALRAAGVLE</sequence>
<dbReference type="PANTHER" id="PTHR48207:SF3">
    <property type="entry name" value="SUCCINATE--HYDROXYMETHYLGLUTARATE COA-TRANSFERASE"/>
    <property type="match status" value="1"/>
</dbReference>
<dbReference type="EMBL" id="BAABHK010000005">
    <property type="protein sequence ID" value="GAA4627806.1"/>
    <property type="molecule type" value="Genomic_DNA"/>
</dbReference>
<accession>A0ABP8UC47</accession>
<comment type="caution">
    <text evidence="3">The sequence shown here is derived from an EMBL/GenBank/DDBJ whole genome shotgun (WGS) entry which is preliminary data.</text>
</comment>
<feature type="compositionally biased region" description="Low complexity" evidence="2">
    <location>
        <begin position="392"/>
        <end position="409"/>
    </location>
</feature>
<evidence type="ECO:0000256" key="2">
    <source>
        <dbReference type="SAM" id="MobiDB-lite"/>
    </source>
</evidence>
<evidence type="ECO:0000313" key="4">
    <source>
        <dbReference type="Proteomes" id="UP001501442"/>
    </source>
</evidence>
<dbReference type="Pfam" id="PF02515">
    <property type="entry name" value="CoA_transf_3"/>
    <property type="match status" value="2"/>
</dbReference>
<name>A0ABP8UC47_9ACTN</name>
<feature type="region of interest" description="Disordered" evidence="2">
    <location>
        <begin position="334"/>
        <end position="453"/>
    </location>
</feature>
<dbReference type="InterPro" id="IPR050483">
    <property type="entry name" value="CoA-transferase_III_domain"/>
</dbReference>
<dbReference type="Gene3D" id="3.40.50.10540">
    <property type="entry name" value="Crotonobetainyl-coa:carnitine coa-transferase, domain 1"/>
    <property type="match status" value="2"/>
</dbReference>
<feature type="compositionally biased region" description="Polar residues" evidence="2">
    <location>
        <begin position="410"/>
        <end position="420"/>
    </location>
</feature>
<dbReference type="Proteomes" id="UP001501442">
    <property type="component" value="Unassembled WGS sequence"/>
</dbReference>
<feature type="compositionally biased region" description="Low complexity" evidence="2">
    <location>
        <begin position="358"/>
        <end position="377"/>
    </location>
</feature>
<dbReference type="Gene3D" id="3.30.1540.10">
    <property type="entry name" value="formyl-coa transferase, domain 3"/>
    <property type="match status" value="2"/>
</dbReference>
<evidence type="ECO:0008006" key="5">
    <source>
        <dbReference type="Google" id="ProtNLM"/>
    </source>
</evidence>
<dbReference type="RefSeq" id="WP_345432564.1">
    <property type="nucleotide sequence ID" value="NZ_BAABHK010000005.1"/>
</dbReference>
<proteinExistence type="predicted"/>